<evidence type="ECO:0000256" key="5">
    <source>
        <dbReference type="ARBA" id="ARBA00006457"/>
    </source>
</evidence>
<dbReference type="PRINTS" id="PR01271">
    <property type="entry name" value="HISDACETLASE"/>
</dbReference>
<dbReference type="Pfam" id="PF00850">
    <property type="entry name" value="Hist_deacetyl"/>
    <property type="match status" value="1"/>
</dbReference>
<sequence length="427" mass="47038">MSSEPRVAYVCSPDLIRVSSLLPSNRNRSALVHTLVSAYGLLKRANCILVKPGKASRRDLERYHEAGYLDYALQPHRDDETGKGNVTEFGLEDDCEVFPGLDEYIYTVAGATLTATKAIQSTMFDVAICWDGGRHHAHKAHAAGFCYVADCVLSILQLKRPGPGQKTRPKVAYLDLDLHHGDGVAEAFSSQSLEENQSEDSMSQAENISSSNVLTLSIHHHAPGFYPHSPLGGLTKSTTTDPFSLSIPLNRGTSARTYVRIWSIVERVLGAFFRWDTDVELEDAPKYLVVQCGVDGLAGDPYAVWNWDIDVEKEGSLGWCVHRVMRWTGPRGDGLKIVFLGGGGYNSPNAARAWAYVTSIIVGRTGQPLSINDDIPDHSGFLKYAPSFVLDVPAGNMQDDNIEKDLEQIENNYNVLIERIQRAQSSQ</sequence>
<dbReference type="EMBL" id="JACYCD010000672">
    <property type="protein sequence ID" value="KAF8689550.1"/>
    <property type="molecule type" value="Genomic_DNA"/>
</dbReference>
<accession>A0A8H7LQH2</accession>
<dbReference type="Proteomes" id="UP000602905">
    <property type="component" value="Unassembled WGS sequence"/>
</dbReference>
<keyword evidence="11" id="KW-0378">Hydrolase</keyword>
<organism evidence="21 22">
    <name type="scientific">Rhizoctonia solani</name>
    <dbReference type="NCBI Taxonomy" id="456999"/>
    <lineage>
        <taxon>Eukaryota</taxon>
        <taxon>Fungi</taxon>
        <taxon>Dikarya</taxon>
        <taxon>Basidiomycota</taxon>
        <taxon>Agaricomycotina</taxon>
        <taxon>Agaricomycetes</taxon>
        <taxon>Cantharellales</taxon>
        <taxon>Ceratobasidiaceae</taxon>
        <taxon>Rhizoctonia</taxon>
    </lineage>
</organism>
<dbReference type="PANTHER" id="PTHR10625">
    <property type="entry name" value="HISTONE DEACETYLASE HDAC1-RELATED"/>
    <property type="match status" value="1"/>
</dbReference>
<dbReference type="GO" id="GO:0141221">
    <property type="term" value="F:histone deacetylase activity, hydrolytic mechanism"/>
    <property type="evidence" value="ECO:0007669"/>
    <property type="project" value="UniProtKB-EC"/>
</dbReference>
<keyword evidence="9" id="KW-0678">Repressor</keyword>
<evidence type="ECO:0000313" key="22">
    <source>
        <dbReference type="Proteomes" id="UP000602905"/>
    </source>
</evidence>
<dbReference type="InterPro" id="IPR000286">
    <property type="entry name" value="HDACs"/>
</dbReference>
<feature type="coiled-coil region" evidence="19">
    <location>
        <begin position="399"/>
        <end position="426"/>
    </location>
</feature>
<evidence type="ECO:0000256" key="19">
    <source>
        <dbReference type="SAM" id="Coils"/>
    </source>
</evidence>
<dbReference type="Gene3D" id="3.40.800.20">
    <property type="entry name" value="Histone deacetylase domain"/>
    <property type="match status" value="1"/>
</dbReference>
<protein>
    <recommendedName>
        <fullName evidence="16">Histone deacetylase 8</fullName>
        <ecNumber evidence="6">3.5.1.98</ecNumber>
    </recommendedName>
    <alternativeName>
        <fullName evidence="17">Protein deacetylase HDAC8</fullName>
    </alternativeName>
    <alternativeName>
        <fullName evidence="18">Protein decrotonylase HDAC8</fullName>
    </alternativeName>
</protein>
<evidence type="ECO:0000256" key="14">
    <source>
        <dbReference type="ARBA" id="ARBA00023163"/>
    </source>
</evidence>
<dbReference type="InterPro" id="IPR023801">
    <property type="entry name" value="His_deacetylse_dom"/>
</dbReference>
<reference evidence="21" key="1">
    <citation type="submission" date="2020-09" db="EMBL/GenBank/DDBJ databases">
        <title>Comparative genome analyses of four rice-infecting Rhizoctonia solani isolates reveal extensive enrichment of homogalacturonan modification genes.</title>
        <authorList>
            <person name="Lee D.-Y."/>
            <person name="Jeon J."/>
            <person name="Kim K.-T."/>
            <person name="Cheong K."/>
            <person name="Song H."/>
            <person name="Choi G."/>
            <person name="Ko J."/>
            <person name="Opiyo S.O."/>
            <person name="Zuo S."/>
            <person name="Madhav S."/>
            <person name="Lee Y.-H."/>
            <person name="Wang G.-L."/>
        </authorList>
    </citation>
    <scope>NUCLEOTIDE SEQUENCE</scope>
    <source>
        <strain evidence="21">AG1-IA WGL</strain>
    </source>
</reference>
<dbReference type="SUPFAM" id="SSF52768">
    <property type="entry name" value="Arginase/deacetylase"/>
    <property type="match status" value="1"/>
</dbReference>
<proteinExistence type="inferred from homology"/>
<gene>
    <name evidence="21" type="ORF">RHS03_09100</name>
</gene>
<dbReference type="InterPro" id="IPR023696">
    <property type="entry name" value="Ureohydrolase_dom_sf"/>
</dbReference>
<comment type="caution">
    <text evidence="21">The sequence shown here is derived from an EMBL/GenBank/DDBJ whole genome shotgun (WGS) entry which is preliminary data.</text>
</comment>
<keyword evidence="13" id="KW-0805">Transcription regulation</keyword>
<evidence type="ECO:0000256" key="2">
    <source>
        <dbReference type="ARBA" id="ARBA00004123"/>
    </source>
</evidence>
<dbReference type="GO" id="GO:0046872">
    <property type="term" value="F:metal ion binding"/>
    <property type="evidence" value="ECO:0007669"/>
    <property type="project" value="UniProtKB-KW"/>
</dbReference>
<evidence type="ECO:0000313" key="21">
    <source>
        <dbReference type="EMBL" id="KAF8689550.1"/>
    </source>
</evidence>
<evidence type="ECO:0000256" key="4">
    <source>
        <dbReference type="ARBA" id="ARBA00004496"/>
    </source>
</evidence>
<dbReference type="InterPro" id="IPR037138">
    <property type="entry name" value="His_deacetylse_dom_sf"/>
</dbReference>
<evidence type="ECO:0000256" key="13">
    <source>
        <dbReference type="ARBA" id="ARBA00023015"/>
    </source>
</evidence>
<dbReference type="AlphaFoldDB" id="A0A8H7LQH2"/>
<keyword evidence="15" id="KW-0539">Nucleus</keyword>
<keyword evidence="10" id="KW-0479">Metal-binding</keyword>
<feature type="domain" description="Histone deacetylase" evidence="20">
    <location>
        <begin position="23"/>
        <end position="360"/>
    </location>
</feature>
<evidence type="ECO:0000256" key="1">
    <source>
        <dbReference type="ARBA" id="ARBA00001968"/>
    </source>
</evidence>
<dbReference type="PANTHER" id="PTHR10625:SF14">
    <property type="entry name" value="HISTONE DEACETYLASE 8"/>
    <property type="match status" value="1"/>
</dbReference>
<dbReference type="GO" id="GO:0005634">
    <property type="term" value="C:nucleus"/>
    <property type="evidence" value="ECO:0007669"/>
    <property type="project" value="UniProtKB-SubCell"/>
</dbReference>
<dbReference type="GO" id="GO:0031507">
    <property type="term" value="P:heterochromatin formation"/>
    <property type="evidence" value="ECO:0007669"/>
    <property type="project" value="TreeGrafter"/>
</dbReference>
<evidence type="ECO:0000256" key="10">
    <source>
        <dbReference type="ARBA" id="ARBA00022723"/>
    </source>
</evidence>
<evidence type="ECO:0000256" key="8">
    <source>
        <dbReference type="ARBA" id="ARBA00022490"/>
    </source>
</evidence>
<evidence type="ECO:0000256" key="12">
    <source>
        <dbReference type="ARBA" id="ARBA00022853"/>
    </source>
</evidence>
<evidence type="ECO:0000256" key="3">
    <source>
        <dbReference type="ARBA" id="ARBA00004286"/>
    </source>
</evidence>
<evidence type="ECO:0000256" key="16">
    <source>
        <dbReference type="ARBA" id="ARBA00040347"/>
    </source>
</evidence>
<dbReference type="InterPro" id="IPR003084">
    <property type="entry name" value="HDAC_I/II"/>
</dbReference>
<evidence type="ECO:0000256" key="9">
    <source>
        <dbReference type="ARBA" id="ARBA00022491"/>
    </source>
</evidence>
<feature type="non-terminal residue" evidence="21">
    <location>
        <position position="1"/>
    </location>
</feature>
<keyword evidence="12" id="KW-0156">Chromatin regulator</keyword>
<dbReference type="GO" id="GO:0005737">
    <property type="term" value="C:cytoplasm"/>
    <property type="evidence" value="ECO:0007669"/>
    <property type="project" value="UniProtKB-SubCell"/>
</dbReference>
<comment type="similarity">
    <text evidence="5">Belongs to the histone deacetylase family. HD type 1 subfamily.</text>
</comment>
<evidence type="ECO:0000256" key="17">
    <source>
        <dbReference type="ARBA" id="ARBA00041964"/>
    </source>
</evidence>
<evidence type="ECO:0000259" key="20">
    <source>
        <dbReference type="Pfam" id="PF00850"/>
    </source>
</evidence>
<evidence type="ECO:0000256" key="15">
    <source>
        <dbReference type="ARBA" id="ARBA00023242"/>
    </source>
</evidence>
<keyword evidence="7" id="KW-0158">Chromosome</keyword>
<keyword evidence="14" id="KW-0804">Transcription</keyword>
<evidence type="ECO:0000256" key="7">
    <source>
        <dbReference type="ARBA" id="ARBA00022454"/>
    </source>
</evidence>
<dbReference type="OrthoDB" id="73273at2759"/>
<keyword evidence="8" id="KW-0963">Cytoplasm</keyword>
<evidence type="ECO:0000256" key="18">
    <source>
        <dbReference type="ARBA" id="ARBA00042783"/>
    </source>
</evidence>
<name>A0A8H7LQH2_9AGAM</name>
<evidence type="ECO:0000256" key="6">
    <source>
        <dbReference type="ARBA" id="ARBA00012111"/>
    </source>
</evidence>
<comment type="subcellular location">
    <subcellularLocation>
        <location evidence="3">Chromosome</location>
    </subcellularLocation>
    <subcellularLocation>
        <location evidence="4">Cytoplasm</location>
    </subcellularLocation>
    <subcellularLocation>
        <location evidence="2">Nucleus</location>
    </subcellularLocation>
</comment>
<comment type="cofactor">
    <cofactor evidence="1">
        <name>a divalent metal cation</name>
        <dbReference type="ChEBI" id="CHEBI:60240"/>
    </cofactor>
</comment>
<keyword evidence="19" id="KW-0175">Coiled coil</keyword>
<evidence type="ECO:0000256" key="11">
    <source>
        <dbReference type="ARBA" id="ARBA00022801"/>
    </source>
</evidence>
<dbReference type="GO" id="GO:0005694">
    <property type="term" value="C:chromosome"/>
    <property type="evidence" value="ECO:0007669"/>
    <property type="project" value="UniProtKB-SubCell"/>
</dbReference>
<dbReference type="EC" id="3.5.1.98" evidence="6"/>
<dbReference type="PRINTS" id="PR01270">
    <property type="entry name" value="HDASUPER"/>
</dbReference>